<feature type="region of interest" description="Disordered" evidence="1">
    <location>
        <begin position="1"/>
        <end position="41"/>
    </location>
</feature>
<name>A0AAP0IEI7_9MAGN</name>
<evidence type="ECO:0000256" key="2">
    <source>
        <dbReference type="SAM" id="Phobius"/>
    </source>
</evidence>
<dbReference type="EMBL" id="JBBNAF010000009">
    <property type="protein sequence ID" value="KAK9114044.1"/>
    <property type="molecule type" value="Genomic_DNA"/>
</dbReference>
<keyword evidence="2" id="KW-0472">Membrane</keyword>
<keyword evidence="2" id="KW-1133">Transmembrane helix</keyword>
<evidence type="ECO:0000256" key="1">
    <source>
        <dbReference type="SAM" id="MobiDB-lite"/>
    </source>
</evidence>
<accession>A0AAP0IEI7</accession>
<keyword evidence="4" id="KW-1185">Reference proteome</keyword>
<evidence type="ECO:0000313" key="4">
    <source>
        <dbReference type="Proteomes" id="UP001420932"/>
    </source>
</evidence>
<dbReference type="Proteomes" id="UP001420932">
    <property type="component" value="Unassembled WGS sequence"/>
</dbReference>
<gene>
    <name evidence="3" type="ORF">Syun_020841</name>
</gene>
<proteinExistence type="predicted"/>
<dbReference type="AlphaFoldDB" id="A0AAP0IEI7"/>
<protein>
    <submittedName>
        <fullName evidence="3">Uncharacterized protein</fullName>
    </submittedName>
</protein>
<comment type="caution">
    <text evidence="3">The sequence shown here is derived from an EMBL/GenBank/DDBJ whole genome shotgun (WGS) entry which is preliminary data.</text>
</comment>
<reference evidence="3 4" key="1">
    <citation type="submission" date="2024-01" db="EMBL/GenBank/DDBJ databases">
        <title>Genome assemblies of Stephania.</title>
        <authorList>
            <person name="Yang L."/>
        </authorList>
    </citation>
    <scope>NUCLEOTIDE SEQUENCE [LARGE SCALE GENOMIC DNA]</scope>
    <source>
        <strain evidence="3">YNDBR</strain>
        <tissue evidence="3">Leaf</tissue>
    </source>
</reference>
<feature type="transmembrane region" description="Helical" evidence="2">
    <location>
        <begin position="51"/>
        <end position="70"/>
    </location>
</feature>
<organism evidence="3 4">
    <name type="scientific">Stephania yunnanensis</name>
    <dbReference type="NCBI Taxonomy" id="152371"/>
    <lineage>
        <taxon>Eukaryota</taxon>
        <taxon>Viridiplantae</taxon>
        <taxon>Streptophyta</taxon>
        <taxon>Embryophyta</taxon>
        <taxon>Tracheophyta</taxon>
        <taxon>Spermatophyta</taxon>
        <taxon>Magnoliopsida</taxon>
        <taxon>Ranunculales</taxon>
        <taxon>Menispermaceae</taxon>
        <taxon>Menispermoideae</taxon>
        <taxon>Cissampelideae</taxon>
        <taxon>Stephania</taxon>
    </lineage>
</organism>
<evidence type="ECO:0000313" key="3">
    <source>
        <dbReference type="EMBL" id="KAK9114044.1"/>
    </source>
</evidence>
<keyword evidence="2" id="KW-0812">Transmembrane</keyword>
<sequence>MMTASGDGWSRRGRCGPAAHGDGQRSGAASSNALREVTDQPQRRWRKDRRVLLRWIHGVYGVALVSPLVIEENGTFPFKTHLTMETEKEMQKFTAKIVDMMKQEKLYASQRGPIILSRVGLVFFILKGEILSYESTGRRMAIGFATTEYEATAAHASRGSLYLATCREEKVLQALFNLCKINKSRQEKAAEFKDFATILLLYMFSQSRPGLRFFRETSSAILCEKWRECCENPPIELLIDSSCVSEIEEGADRVWSIVGGKDCNDSTAFRAANLCGAMPRTYRLTVIMLKMESETESETELSVSDSVAD</sequence>